<evidence type="ECO:0000313" key="2">
    <source>
        <dbReference type="Proteomes" id="UP000000933"/>
    </source>
</evidence>
<dbReference type="HOGENOM" id="CLU_2994120_0_0_10"/>
<accession>D5H5X2</accession>
<dbReference type="EMBL" id="FP565814">
    <property type="protein sequence ID" value="CBH23427.1"/>
    <property type="molecule type" value="Genomic_DNA"/>
</dbReference>
<organism evidence="1 2">
    <name type="scientific">Salinibacter ruber (strain M8)</name>
    <dbReference type="NCBI Taxonomy" id="761659"/>
    <lineage>
        <taxon>Bacteria</taxon>
        <taxon>Pseudomonadati</taxon>
        <taxon>Rhodothermota</taxon>
        <taxon>Rhodothermia</taxon>
        <taxon>Rhodothermales</taxon>
        <taxon>Salinibacteraceae</taxon>
        <taxon>Salinibacter</taxon>
    </lineage>
</organism>
<protein>
    <submittedName>
        <fullName evidence="1">Uncharacterized protein</fullName>
    </submittedName>
</protein>
<dbReference type="KEGG" id="srm:SRM_00506"/>
<dbReference type="AlphaFoldDB" id="D5H5X2"/>
<sequence length="57" mass="6647">MEHEPVDWKYRQSVYESAPWAFGPDAVGQADGRPRPNVLRLFVWFYTSNAFSKILES</sequence>
<gene>
    <name evidence="1" type="ordered locus">SRM_00506</name>
</gene>
<dbReference type="Proteomes" id="UP000000933">
    <property type="component" value="Chromosome"/>
</dbReference>
<evidence type="ECO:0000313" key="1">
    <source>
        <dbReference type="EMBL" id="CBH23427.1"/>
    </source>
</evidence>
<reference evidence="2" key="2">
    <citation type="submission" date="2010-04" db="EMBL/GenBank/DDBJ databases">
        <title>Genome sequence of Salinibacter ruber M8.</title>
        <authorList>
            <consortium name="Genoscope"/>
        </authorList>
    </citation>
    <scope>NUCLEOTIDE SEQUENCE [LARGE SCALE GENOMIC DNA]</scope>
    <source>
        <strain evidence="2">M8</strain>
    </source>
</reference>
<proteinExistence type="predicted"/>
<reference evidence="1 2" key="1">
    <citation type="journal article" date="2010" name="ISME J.">
        <title>Fine-scale evolution: genomic, phenotypic and ecological differentiation in two coexisting Salinibacter ruber strains.</title>
        <authorList>
            <person name="Pena A."/>
            <person name="Teeling H."/>
            <person name="Huerta-Cepas J."/>
            <person name="Santos F."/>
            <person name="Yarza P."/>
            <person name="Brito-Echeverria J."/>
            <person name="Lucio M."/>
            <person name="Schmitt-Kopplin P."/>
            <person name="Meseguer I."/>
            <person name="Schenowitz C."/>
            <person name="Dossat C."/>
            <person name="Barbe V."/>
            <person name="Dopazo J."/>
            <person name="Rossello-Mora R."/>
            <person name="Schuler M."/>
            <person name="Glockner F.O."/>
            <person name="Amann R."/>
            <person name="Gabaldon T."/>
            <person name="Anton J."/>
        </authorList>
    </citation>
    <scope>NUCLEOTIDE SEQUENCE [LARGE SCALE GENOMIC DNA]</scope>
    <source>
        <strain evidence="1 2">M8</strain>
    </source>
</reference>
<name>D5H5X2_SALRM</name>